<dbReference type="InterPro" id="IPR037112">
    <property type="entry name" value="Pyrv-flavodox_OxR_EKR_sf"/>
</dbReference>
<feature type="domain" description="FAD-binding FR-type" evidence="20">
    <location>
        <begin position="1370"/>
        <end position="1605"/>
    </location>
</feature>
<dbReference type="GO" id="GO:0022900">
    <property type="term" value="P:electron transport chain"/>
    <property type="evidence" value="ECO:0007669"/>
    <property type="project" value="InterPro"/>
</dbReference>
<dbReference type="FunFam" id="3.40.50.970:FF:000041">
    <property type="entry name" value="Pyruvate:ferredoxin (Flavodoxin) oxidoreductase"/>
    <property type="match status" value="1"/>
</dbReference>
<dbReference type="InterPro" id="IPR001433">
    <property type="entry name" value="OxRdtase_FAD/NAD-bd"/>
</dbReference>
<dbReference type="Pfam" id="PF13237">
    <property type="entry name" value="Fer4_10"/>
    <property type="match status" value="1"/>
</dbReference>
<evidence type="ECO:0000256" key="13">
    <source>
        <dbReference type="ARBA" id="ARBA00023014"/>
    </source>
</evidence>
<evidence type="ECO:0000256" key="12">
    <source>
        <dbReference type="ARBA" id="ARBA00023004"/>
    </source>
</evidence>
<dbReference type="FunFam" id="3.40.920.10:FF:000001">
    <property type="entry name" value="Pyruvate:ferredoxin (Flavodoxin) oxidoreductase"/>
    <property type="match status" value="1"/>
</dbReference>
<name>R7TQ71_CAPTE</name>
<dbReference type="SUPFAM" id="SSF52218">
    <property type="entry name" value="Flavoproteins"/>
    <property type="match status" value="1"/>
</dbReference>
<evidence type="ECO:0000256" key="5">
    <source>
        <dbReference type="ARBA" id="ARBA00022630"/>
    </source>
</evidence>
<dbReference type="Pfam" id="PF17147">
    <property type="entry name" value="PFOR_II"/>
    <property type="match status" value="1"/>
</dbReference>
<comment type="catalytic activity">
    <reaction evidence="14">
        <text>pyruvate + NADP(+) + CoA = acetyl-CoA + CO2 + NADPH</text>
        <dbReference type="Rhea" id="RHEA:17425"/>
        <dbReference type="ChEBI" id="CHEBI:15361"/>
        <dbReference type="ChEBI" id="CHEBI:16526"/>
        <dbReference type="ChEBI" id="CHEBI:57287"/>
        <dbReference type="ChEBI" id="CHEBI:57288"/>
        <dbReference type="ChEBI" id="CHEBI:57783"/>
        <dbReference type="ChEBI" id="CHEBI:58349"/>
        <dbReference type="EC" id="1.2.1.51"/>
    </reaction>
</comment>
<keyword evidence="12" id="KW-0408">Iron</keyword>
<keyword evidence="7" id="KW-0479">Metal-binding</keyword>
<dbReference type="InterPro" id="IPR019456">
    <property type="entry name" value="Pyrv-flavodox_OxRtase_EKR"/>
</dbReference>
<keyword evidence="5" id="KW-0285">Flavoprotein</keyword>
<dbReference type="PROSITE" id="PS51379">
    <property type="entry name" value="4FE4S_FER_2"/>
    <property type="match status" value="2"/>
</dbReference>
<keyword evidence="11" id="KW-0560">Oxidoreductase</keyword>
<keyword evidence="23" id="KW-1185">Reference proteome</keyword>
<dbReference type="Pfam" id="PF00667">
    <property type="entry name" value="FAD_binding_1"/>
    <property type="match status" value="1"/>
</dbReference>
<evidence type="ECO:0000256" key="14">
    <source>
        <dbReference type="ARBA" id="ARBA00053024"/>
    </source>
</evidence>
<evidence type="ECO:0000256" key="7">
    <source>
        <dbReference type="ARBA" id="ARBA00022723"/>
    </source>
</evidence>
<dbReference type="Gene3D" id="1.20.990.10">
    <property type="entry name" value="NADPH-cytochrome p450 Reductase, Chain A, domain 3"/>
    <property type="match status" value="1"/>
</dbReference>
<keyword evidence="10" id="KW-0249">Electron transport</keyword>
<dbReference type="PRINTS" id="PR00371">
    <property type="entry name" value="FPNCR"/>
</dbReference>
<dbReference type="InterPro" id="IPR029039">
    <property type="entry name" value="Flavoprotein-like_sf"/>
</dbReference>
<dbReference type="SUPFAM" id="SSF52518">
    <property type="entry name" value="Thiamin diphosphate-binding fold (THDP-binding)"/>
    <property type="match status" value="2"/>
</dbReference>
<dbReference type="GO" id="GO:0006979">
    <property type="term" value="P:response to oxidative stress"/>
    <property type="evidence" value="ECO:0007669"/>
    <property type="project" value="TreeGrafter"/>
</dbReference>
<dbReference type="FunFam" id="3.40.50.920:FF:000007">
    <property type="entry name" value="Pyruvate:ferredoxin (Flavodoxin) oxidoreductase"/>
    <property type="match status" value="1"/>
</dbReference>
<dbReference type="PANTHER" id="PTHR32154">
    <property type="entry name" value="PYRUVATE-FLAVODOXIN OXIDOREDUCTASE-RELATED"/>
    <property type="match status" value="1"/>
</dbReference>
<dbReference type="InterPro" id="IPR003097">
    <property type="entry name" value="CysJ-like_FAD-binding"/>
</dbReference>
<dbReference type="EC" id="1.2.1.51" evidence="16"/>
<evidence type="ECO:0000256" key="8">
    <source>
        <dbReference type="ARBA" id="ARBA00022827"/>
    </source>
</evidence>
<evidence type="ECO:0000256" key="11">
    <source>
        <dbReference type="ARBA" id="ARBA00023002"/>
    </source>
</evidence>
<dbReference type="InterPro" id="IPR050722">
    <property type="entry name" value="Pyruvate:ferred/Flavod_OxRd"/>
</dbReference>
<dbReference type="PROSITE" id="PS51384">
    <property type="entry name" value="FAD_FR"/>
    <property type="match status" value="1"/>
</dbReference>
<dbReference type="GO" id="GO:0005506">
    <property type="term" value="F:iron ion binding"/>
    <property type="evidence" value="ECO:0007669"/>
    <property type="project" value="InterPro"/>
</dbReference>
<dbReference type="GO" id="GO:0051539">
    <property type="term" value="F:4 iron, 4 sulfur cluster binding"/>
    <property type="evidence" value="ECO:0007669"/>
    <property type="project" value="UniProtKB-KW"/>
</dbReference>
<dbReference type="Pfam" id="PF00175">
    <property type="entry name" value="NAD_binding_1"/>
    <property type="match status" value="1"/>
</dbReference>
<dbReference type="Gene3D" id="3.40.50.920">
    <property type="match status" value="1"/>
</dbReference>
<dbReference type="Gene3D" id="2.40.30.10">
    <property type="entry name" value="Translation factors"/>
    <property type="match status" value="1"/>
</dbReference>
<dbReference type="EMBL" id="AMQN01002391">
    <property type="status" value="NOT_ANNOTATED_CDS"/>
    <property type="molecule type" value="Genomic_DNA"/>
</dbReference>
<dbReference type="EMBL" id="KB309044">
    <property type="protein sequence ID" value="ELT95712.1"/>
    <property type="molecule type" value="Genomic_DNA"/>
</dbReference>
<dbReference type="FunFam" id="3.30.70.20:FF:000022">
    <property type="entry name" value="Pyruvate:ferredoxin (Flavodoxin) oxidoreductase"/>
    <property type="match status" value="1"/>
</dbReference>
<dbReference type="SMART" id="SM00890">
    <property type="entry name" value="EKR"/>
    <property type="match status" value="1"/>
</dbReference>
<evidence type="ECO:0000256" key="6">
    <source>
        <dbReference type="ARBA" id="ARBA00022643"/>
    </source>
</evidence>
<evidence type="ECO:0000259" key="19">
    <source>
        <dbReference type="PROSITE" id="PS51379"/>
    </source>
</evidence>
<evidence type="ECO:0000259" key="20">
    <source>
        <dbReference type="PROSITE" id="PS51384"/>
    </source>
</evidence>
<keyword evidence="8" id="KW-0274">FAD</keyword>
<keyword evidence="6" id="KW-0288">FMN</keyword>
<dbReference type="STRING" id="283909.R7TQ71"/>
<dbReference type="GO" id="GO:0030976">
    <property type="term" value="F:thiamine pyrophosphate binding"/>
    <property type="evidence" value="ECO:0007669"/>
    <property type="project" value="InterPro"/>
</dbReference>
<evidence type="ECO:0000313" key="22">
    <source>
        <dbReference type="EnsemblMetazoa" id="CapteP154655"/>
    </source>
</evidence>
<evidence type="ECO:0000313" key="23">
    <source>
        <dbReference type="Proteomes" id="UP000014760"/>
    </source>
</evidence>
<evidence type="ECO:0000256" key="9">
    <source>
        <dbReference type="ARBA" id="ARBA00022857"/>
    </source>
</evidence>
<dbReference type="InterPro" id="IPR019752">
    <property type="entry name" value="Pyrv/ketoisovalerate_OxRed_cat"/>
</dbReference>
<reference evidence="22" key="3">
    <citation type="submission" date="2015-06" db="UniProtKB">
        <authorList>
            <consortium name="EnsemblMetazoa"/>
        </authorList>
    </citation>
    <scope>IDENTIFICATION</scope>
</reference>
<dbReference type="EnsemblMetazoa" id="CapteT154655">
    <property type="protein sequence ID" value="CapteP154655"/>
    <property type="gene ID" value="CapteG154655"/>
</dbReference>
<keyword evidence="4" id="KW-0004">4Fe-4S</keyword>
<dbReference type="FunFam" id="3.40.50.970:FF:000012">
    <property type="entry name" value="Pyruvate:ferredoxin (Flavodoxin) oxidoreductase"/>
    <property type="match status" value="1"/>
</dbReference>
<evidence type="ECO:0000313" key="21">
    <source>
        <dbReference type="EMBL" id="ELT95712.1"/>
    </source>
</evidence>
<evidence type="ECO:0000256" key="10">
    <source>
        <dbReference type="ARBA" id="ARBA00022982"/>
    </source>
</evidence>
<evidence type="ECO:0000256" key="15">
    <source>
        <dbReference type="ARBA" id="ARBA00061065"/>
    </source>
</evidence>
<dbReference type="InterPro" id="IPR001094">
    <property type="entry name" value="Flavdoxin-like"/>
</dbReference>
<dbReference type="InterPro" id="IPR009014">
    <property type="entry name" value="Transketo_C/PFOR_II"/>
</dbReference>
<keyword evidence="9" id="KW-0521">NADP</keyword>
<keyword evidence="3" id="KW-0813">Transport</keyword>
<dbReference type="SUPFAM" id="SSF53323">
    <property type="entry name" value="Pyruvate-ferredoxin oxidoreductase, PFOR, domain III"/>
    <property type="match status" value="1"/>
</dbReference>
<dbReference type="SUPFAM" id="SSF52343">
    <property type="entry name" value="Ferredoxin reductase-like, C-terminal NADP-linked domain"/>
    <property type="match status" value="1"/>
</dbReference>
<dbReference type="SUPFAM" id="SSF54862">
    <property type="entry name" value="4Fe-4S ferredoxins"/>
    <property type="match status" value="1"/>
</dbReference>
<dbReference type="InterPro" id="IPR017927">
    <property type="entry name" value="FAD-bd_FR_type"/>
</dbReference>
<feature type="domain" description="4Fe-4S ferredoxin-type" evidence="19">
    <location>
        <begin position="678"/>
        <end position="707"/>
    </location>
</feature>
<organism evidence="21">
    <name type="scientific">Capitella teleta</name>
    <name type="common">Polychaete worm</name>
    <dbReference type="NCBI Taxonomy" id="283909"/>
    <lineage>
        <taxon>Eukaryota</taxon>
        <taxon>Metazoa</taxon>
        <taxon>Spiralia</taxon>
        <taxon>Lophotrochozoa</taxon>
        <taxon>Annelida</taxon>
        <taxon>Polychaeta</taxon>
        <taxon>Sedentaria</taxon>
        <taxon>Scolecida</taxon>
        <taxon>Capitellidae</taxon>
        <taxon>Capitella</taxon>
    </lineage>
</organism>
<evidence type="ECO:0000256" key="3">
    <source>
        <dbReference type="ARBA" id="ARBA00022448"/>
    </source>
</evidence>
<dbReference type="Pfam" id="PF10371">
    <property type="entry name" value="EKR"/>
    <property type="match status" value="1"/>
</dbReference>
<dbReference type="NCBIfam" id="TIGR02176">
    <property type="entry name" value="pyruv_ox_red"/>
    <property type="match status" value="1"/>
</dbReference>
<feature type="domain" description="Flavodoxin-like" evidence="18">
    <location>
        <begin position="1190"/>
        <end position="1334"/>
    </location>
</feature>
<feature type="domain" description="4Fe-4S ferredoxin-type" evidence="19">
    <location>
        <begin position="735"/>
        <end position="764"/>
    </location>
</feature>
<dbReference type="InterPro" id="IPR011766">
    <property type="entry name" value="TPP_enzyme_TPP-bd"/>
</dbReference>
<evidence type="ECO:0000256" key="16">
    <source>
        <dbReference type="ARBA" id="ARBA00067011"/>
    </source>
</evidence>
<dbReference type="PRINTS" id="PR00369">
    <property type="entry name" value="FLAVODOXIN"/>
</dbReference>
<dbReference type="InterPro" id="IPR039261">
    <property type="entry name" value="FNR_nucleotide-bd"/>
</dbReference>
<dbReference type="OMA" id="NTVMQVC"/>
<evidence type="ECO:0000256" key="2">
    <source>
        <dbReference type="ARBA" id="ARBA00001974"/>
    </source>
</evidence>
<evidence type="ECO:0000256" key="4">
    <source>
        <dbReference type="ARBA" id="ARBA00022485"/>
    </source>
</evidence>
<evidence type="ECO:0000259" key="18">
    <source>
        <dbReference type="PROSITE" id="PS50902"/>
    </source>
</evidence>
<dbReference type="InterPro" id="IPR002880">
    <property type="entry name" value="Pyrv_Fd/Flavodoxin_OxRdtase_N"/>
</dbReference>
<evidence type="ECO:0000256" key="17">
    <source>
        <dbReference type="ARBA" id="ARBA00076877"/>
    </source>
</evidence>
<comment type="similarity">
    <text evidence="15">In the N-terminal section; belongs to the pyruvate:ferredoxin/flavodoxin oxidoreductase family.</text>
</comment>
<dbReference type="Gene3D" id="3.30.70.20">
    <property type="match status" value="1"/>
</dbReference>
<dbReference type="Gene3D" id="3.40.50.970">
    <property type="match status" value="2"/>
</dbReference>
<accession>R7TQ71</accession>
<dbReference type="InterPro" id="IPR008254">
    <property type="entry name" value="Flavodoxin/NO_synth"/>
</dbReference>
<dbReference type="HOGENOM" id="CLU_002569_3_0_1"/>
<dbReference type="PROSITE" id="PS50902">
    <property type="entry name" value="FLAVODOXIN_LIKE"/>
    <property type="match status" value="1"/>
</dbReference>
<dbReference type="Pfam" id="PF00258">
    <property type="entry name" value="Flavodoxin_1"/>
    <property type="match status" value="1"/>
</dbReference>
<dbReference type="PROSITE" id="PS00198">
    <property type="entry name" value="4FE4S_FER_1"/>
    <property type="match status" value="1"/>
</dbReference>
<dbReference type="InterPro" id="IPR017896">
    <property type="entry name" value="4Fe4S_Fe-S-bd"/>
</dbReference>
<gene>
    <name evidence="21" type="ORF">CAPTEDRAFT_154655</name>
</gene>
<dbReference type="FunFam" id="3.40.50.80:FF:000032">
    <property type="entry name" value="NADPH-dependent diflavin oxidoreductase 1"/>
    <property type="match status" value="1"/>
</dbReference>
<dbReference type="InterPro" id="IPR023173">
    <property type="entry name" value="NADPH_Cyt_P450_Rdtase_alpha"/>
</dbReference>
<dbReference type="SUPFAM" id="SSF63380">
    <property type="entry name" value="Riboflavin synthase domain-like"/>
    <property type="match status" value="1"/>
</dbReference>
<dbReference type="InterPro" id="IPR033412">
    <property type="entry name" value="PFOR_II"/>
</dbReference>
<dbReference type="Gene3D" id="4.10.780.10">
    <property type="entry name" value="Pyruvate-flavodoxin oxidoreductase, EKR domain"/>
    <property type="match status" value="1"/>
</dbReference>
<dbReference type="Pfam" id="PF01558">
    <property type="entry name" value="POR"/>
    <property type="match status" value="1"/>
</dbReference>
<keyword evidence="13" id="KW-0411">Iron-sulfur</keyword>
<dbReference type="InterPro" id="IPR017938">
    <property type="entry name" value="Riboflavin_synthase-like_b-brl"/>
</dbReference>
<dbReference type="Pfam" id="PF02775">
    <property type="entry name" value="TPP_enzyme_C"/>
    <property type="match status" value="1"/>
</dbReference>
<dbReference type="Gene3D" id="3.40.920.10">
    <property type="entry name" value="Pyruvate-ferredoxin oxidoreductase, PFOR, domain III"/>
    <property type="match status" value="1"/>
</dbReference>
<dbReference type="InterPro" id="IPR001709">
    <property type="entry name" value="Flavoprot_Pyr_Nucl_cyt_Rdtase"/>
</dbReference>
<dbReference type="Gene3D" id="3.40.50.360">
    <property type="match status" value="1"/>
</dbReference>
<reference evidence="23" key="1">
    <citation type="submission" date="2012-12" db="EMBL/GenBank/DDBJ databases">
        <authorList>
            <person name="Hellsten U."/>
            <person name="Grimwood J."/>
            <person name="Chapman J.A."/>
            <person name="Shapiro H."/>
            <person name="Aerts A."/>
            <person name="Otillar R.P."/>
            <person name="Terry A.Y."/>
            <person name="Boore J.L."/>
            <person name="Simakov O."/>
            <person name="Marletaz F."/>
            <person name="Cho S.-J."/>
            <person name="Edsinger-Gonzales E."/>
            <person name="Havlak P."/>
            <person name="Kuo D.-H."/>
            <person name="Larsson T."/>
            <person name="Lv J."/>
            <person name="Arendt D."/>
            <person name="Savage R."/>
            <person name="Osoegawa K."/>
            <person name="de Jong P."/>
            <person name="Lindberg D.R."/>
            <person name="Seaver E.C."/>
            <person name="Weisblat D.A."/>
            <person name="Putnam N.H."/>
            <person name="Grigoriev I.V."/>
            <person name="Rokhsar D.S."/>
        </authorList>
    </citation>
    <scope>NUCLEOTIDE SEQUENCE</scope>
    <source>
        <strain evidence="23">I ESC-2004</strain>
    </source>
</reference>
<dbReference type="InterPro" id="IPR017900">
    <property type="entry name" value="4Fe4S_Fe_S_CS"/>
</dbReference>
<comment type="cofactor">
    <cofactor evidence="1">
        <name>FMN</name>
        <dbReference type="ChEBI" id="CHEBI:58210"/>
    </cofactor>
</comment>
<evidence type="ECO:0000256" key="1">
    <source>
        <dbReference type="ARBA" id="ARBA00001917"/>
    </source>
</evidence>
<dbReference type="InterPro" id="IPR029061">
    <property type="entry name" value="THDP-binding"/>
</dbReference>
<dbReference type="SUPFAM" id="SSF52922">
    <property type="entry name" value="TK C-terminal domain-like"/>
    <property type="match status" value="1"/>
</dbReference>
<dbReference type="Gene3D" id="3.40.50.80">
    <property type="entry name" value="Nucleotide-binding domain of ferredoxin-NADP reductase (FNR) module"/>
    <property type="match status" value="1"/>
</dbReference>
<dbReference type="OrthoDB" id="6260376at2759"/>
<dbReference type="InterPro" id="IPR002869">
    <property type="entry name" value="Pyrv_flavodox_OxRed_cen"/>
</dbReference>
<reference evidence="21 23" key="2">
    <citation type="journal article" date="2013" name="Nature">
        <title>Insights into bilaterian evolution from three spiralian genomes.</title>
        <authorList>
            <person name="Simakov O."/>
            <person name="Marletaz F."/>
            <person name="Cho S.J."/>
            <person name="Edsinger-Gonzales E."/>
            <person name="Havlak P."/>
            <person name="Hellsten U."/>
            <person name="Kuo D.H."/>
            <person name="Larsson T."/>
            <person name="Lv J."/>
            <person name="Arendt D."/>
            <person name="Savage R."/>
            <person name="Osoegawa K."/>
            <person name="de Jong P."/>
            <person name="Grimwood J."/>
            <person name="Chapman J.A."/>
            <person name="Shapiro H."/>
            <person name="Aerts A."/>
            <person name="Otillar R.P."/>
            <person name="Terry A.Y."/>
            <person name="Boore J.L."/>
            <person name="Grigoriev I.V."/>
            <person name="Lindberg D.R."/>
            <person name="Seaver E.C."/>
            <person name="Weisblat D.A."/>
            <person name="Putnam N.H."/>
            <person name="Rokhsar D.S."/>
        </authorList>
    </citation>
    <scope>NUCLEOTIDE SEQUENCE</scope>
    <source>
        <strain evidence="21 23">I ESC-2004</strain>
    </source>
</reference>
<dbReference type="Proteomes" id="UP000014760">
    <property type="component" value="Unassembled WGS sequence"/>
</dbReference>
<dbReference type="GO" id="GO:0050243">
    <property type="term" value="F:pyruvate dehydrogenase (NADP+) activity"/>
    <property type="evidence" value="ECO:0007669"/>
    <property type="project" value="UniProtKB-EC"/>
</dbReference>
<dbReference type="Pfam" id="PF01855">
    <property type="entry name" value="POR_N"/>
    <property type="match status" value="1"/>
</dbReference>
<proteinExistence type="inferred from homology"/>
<comment type="cofactor">
    <cofactor evidence="2">
        <name>FAD</name>
        <dbReference type="ChEBI" id="CHEBI:57692"/>
    </cofactor>
</comment>
<protein>
    <recommendedName>
        <fullName evidence="16">pyruvate dehydrogenase (NADP(+))</fullName>
        <ecNumber evidence="16">1.2.1.51</ecNumber>
    </recommendedName>
    <alternativeName>
        <fullName evidence="17">Pyruvate:NADP(+) oxidoreductase</fullName>
    </alternativeName>
</protein>
<sequence>MDGNEAASYVAYGMSDISFIYPISPATSMGEHMDKWASASKKNILGQVVDVNMMQSEAGAAGALHGAAAAGSLTSTFTASQGLLLMIPNMYLLAGELVPSVFHVSARTVSKHALSIFNDHSDVMATRQTGFAMMASSSVQEVMDLGMASHVSSLKSRLPFLHFFDGYRTSAEMSKIQVTPYEDMYRIFPTELVREHLHKYALNPYHPTIRGTGQRPDIFFQSTVAANKYYQACPDVVEEVFQDIEALTGRKYELFKYHGSPNAERVAVIMGSAAKTMEEAVDYLNARGENVGVMTVHLMRPWSTKHFMKALPETVNKIAVLDRTREDGATGMPLFLDVNVTMSDAQRQALITGTQYGLASKEFTPAMIEAVFKNLNAENPRMRYVIGIEDDVTHSSLPYGDPIHTTPDTTRQCLFWGLGSDGTVGANKTAIKTIGLKTDLKAQGHFVFDSHKADGVTVSHLRFGPEEIKSEYTIQSDADFISVSHPSYVYKYEMLEPMKEGGTLVLNSPWVSFEEMDKKMPAHVKQEIAQKKIKFYNIAATDIAKQVGLGKRVNMIMQSAFYALSGVLPQDEATKLLKDSIEEQYKHKGPKIIESNMKAVDATLANLKRVEYPESWATTTVGGTRPGAHEGERPEFISNIMDPVLALEGDKLPVSAFEPGGYQPIATSQYEKRGIAPMIPVWKPDNCTQCNYCAIVCPHAVVRPFLLEKNEVKAAPPGFEARKAKGGGELGPYHYSIQISPYDCTGCEVCVESCPDDALYMAPFNEVADTQAPHWDYATTIPEREEMDDKYTVKGSQFQRPLLEFSGACAGCGETPYLKLATQLCGDRMVIANASGCSSVWGGTSTTIPFAKNKDGHGPAWGRSLFEDNAEYGFGMMLATKQRRLGLSNRIAAAMLEVDMPDELKAAFSNWIPNMDISDKSDKYALQIEDIMERMGPENLDPRLKTIYDERDMLRTQSHWLVGGDGWAYDIGYGGLDHVISRGENVNILVLDTEMYSNTGGQVSKATQLSTVTKFATGGKRQIKKDLGLCAMQYENVYVASVALGANMNQCVQAFKEAEQYPGTSLLICYSPCIDWGIEMKHMMDQQKTAVESGYWTLYRFDPRRIDADQNPFQLDSKKIKSDLLQYLDGENRFTRLKRSDSVTAQDLHTTLGSDIRRRHSKYQRLAMDDYELLESLKEKLGEEVDSEKVVVLYGSETGTAEYLSGVFASELKRRGIRAKCLAMDDFDFDDLPKQSKVFAVVATCGQGEYPGNCKEFLKQLNDPNLPADFLANTEVAMFGLGDSSYVFFNEAAKNFETRFKELGAKTIMQMGMGDDKDEDKWETKWNEWIPDLWNELGTAPPVQELLDPSYRVMVESSTSSAVPDVIVPTGTKLIPMTKNVVLTPPDYDRDIRHYEFDLKNSGMHYSVGDCLGIYPHNARELVDGFCDEYGISPESVLTVEDKQGRKDPLPGTLTARQLFTEVLDMFGKPSRRFYETLGMAATDPAEKAELEHLLTKEGKDDLRGLIKETTTYADLLRKYPSSKLNLEYILDHVPRIKPRLYSIASSIEMHPEMVHLCIVKDDWMTPSGVYRQGTSTRYLAGLSQGDSPDLVATKMNAAGITVPDHQALPCMMVGLGTGIAPFRAMVEEREVARLAGEKCGPMALFFGARYRRTDYTYGDEFEEYHSNGKGVLTNLSLAFSRDQEHKIYVQHRIQENPELVYDLLGKQKGYFYLCGPAGNVPPSVRKAVCDAFVKCGGHTDEEADKIVTQMQIEGRYNVEAW</sequence>
<dbReference type="GO" id="GO:0010181">
    <property type="term" value="F:FMN binding"/>
    <property type="evidence" value="ECO:0007669"/>
    <property type="project" value="InterPro"/>
</dbReference>
<dbReference type="InterPro" id="IPR011895">
    <property type="entry name" value="Pyrv_flavodox_OxRed"/>
</dbReference>
<dbReference type="CDD" id="cd07034">
    <property type="entry name" value="TPP_PYR_PFOR_IOR-alpha_like"/>
    <property type="match status" value="1"/>
</dbReference>
<dbReference type="PANTHER" id="PTHR32154:SF0">
    <property type="entry name" value="PYRUVATE-FLAVODOXIN OXIDOREDUCTASE-RELATED"/>
    <property type="match status" value="1"/>
</dbReference>